<dbReference type="EMBL" id="JBOK01000004">
    <property type="protein sequence ID" value="EXU81178.1"/>
    <property type="molecule type" value="Genomic_DNA"/>
</dbReference>
<protein>
    <submittedName>
        <fullName evidence="1">Uncharacterized protein</fullName>
    </submittedName>
</protein>
<reference evidence="1 2" key="1">
    <citation type="submission" date="2014-01" db="EMBL/GenBank/DDBJ databases">
        <title>Interspecies Systems Biology Uncovers Metabolites Affecting C. elegans Gene Expression and Life History Traits.</title>
        <authorList>
            <person name="Watson E."/>
            <person name="Macneil L.T."/>
            <person name="Ritter A.D."/>
            <person name="Yilmaz L.S."/>
            <person name="Rosebrock A.P."/>
            <person name="Caudy A.A."/>
            <person name="Walhout A.J."/>
        </authorList>
    </citation>
    <scope>NUCLEOTIDE SEQUENCE [LARGE SCALE GENOMIC DNA]</scope>
    <source>
        <strain evidence="1 2">DA1877</strain>
    </source>
</reference>
<gene>
    <name evidence="1" type="ORF">AX13_13670</name>
</gene>
<dbReference type="PATRIC" id="fig|1457173.3.peg.1067"/>
<dbReference type="Proteomes" id="UP000020766">
    <property type="component" value="Unassembled WGS sequence"/>
</dbReference>
<evidence type="ECO:0000313" key="1">
    <source>
        <dbReference type="EMBL" id="EXU81178.1"/>
    </source>
</evidence>
<evidence type="ECO:0000313" key="2">
    <source>
        <dbReference type="Proteomes" id="UP000020766"/>
    </source>
</evidence>
<dbReference type="AlphaFoldDB" id="A0A014NP16"/>
<name>A0A014NP16_9BURK</name>
<dbReference type="RefSeq" id="WP_155895348.1">
    <property type="nucleotide sequence ID" value="NZ_JBOK01000004.1"/>
</dbReference>
<sequence>MNATATLPEYLHIFGEDGPVAVEVHGPAGPLPLPARRICAEDITWLVSDDGQRLRTALQFDGQERAVLACELDPVQQCIRLRVA</sequence>
<accession>A0A014NP16</accession>
<comment type="caution">
    <text evidence="1">The sequence shown here is derived from an EMBL/GenBank/DDBJ whole genome shotgun (WGS) entry which is preliminary data.</text>
</comment>
<organism evidence="1 2">
    <name type="scientific">Comamonas aquatica DA1877</name>
    <dbReference type="NCBI Taxonomy" id="1457173"/>
    <lineage>
        <taxon>Bacteria</taxon>
        <taxon>Pseudomonadati</taxon>
        <taxon>Pseudomonadota</taxon>
        <taxon>Betaproteobacteria</taxon>
        <taxon>Burkholderiales</taxon>
        <taxon>Comamonadaceae</taxon>
        <taxon>Comamonas</taxon>
    </lineage>
</organism>
<proteinExistence type="predicted"/>
<keyword evidence="2" id="KW-1185">Reference proteome</keyword>